<dbReference type="Pfam" id="PF22685">
    <property type="entry name" value="Gal80p_C-like"/>
    <property type="match status" value="1"/>
</dbReference>
<dbReference type="PANTHER" id="PTHR43708">
    <property type="entry name" value="CONSERVED EXPRESSED OXIDOREDUCTASE (EUROFUNG)"/>
    <property type="match status" value="1"/>
</dbReference>
<evidence type="ECO:0000313" key="3">
    <source>
        <dbReference type="EMBL" id="KAK7032601.1"/>
    </source>
</evidence>
<proteinExistence type="predicted"/>
<dbReference type="Gene3D" id="3.40.50.720">
    <property type="entry name" value="NAD(P)-binding Rossmann-like Domain"/>
    <property type="match status" value="1"/>
</dbReference>
<feature type="domain" description="Gal80p-like C-terminal" evidence="2">
    <location>
        <begin position="167"/>
        <end position="283"/>
    </location>
</feature>
<dbReference type="InterPro" id="IPR051317">
    <property type="entry name" value="Gfo/Idh/MocA_oxidoreduct"/>
</dbReference>
<protein>
    <submittedName>
        <fullName evidence="3">Transcription regulator gal80</fullName>
    </submittedName>
</protein>
<dbReference type="Pfam" id="PF01408">
    <property type="entry name" value="GFO_IDH_MocA"/>
    <property type="match status" value="1"/>
</dbReference>
<dbReference type="InterPro" id="IPR055080">
    <property type="entry name" value="Gal80p-like_C"/>
</dbReference>
<organism evidence="3 4">
    <name type="scientific">Paramarasmius palmivorus</name>
    <dbReference type="NCBI Taxonomy" id="297713"/>
    <lineage>
        <taxon>Eukaryota</taxon>
        <taxon>Fungi</taxon>
        <taxon>Dikarya</taxon>
        <taxon>Basidiomycota</taxon>
        <taxon>Agaricomycotina</taxon>
        <taxon>Agaricomycetes</taxon>
        <taxon>Agaricomycetidae</taxon>
        <taxon>Agaricales</taxon>
        <taxon>Marasmiineae</taxon>
        <taxon>Marasmiaceae</taxon>
        <taxon>Paramarasmius</taxon>
    </lineage>
</organism>
<name>A0AAW0BZZ5_9AGAR</name>
<feature type="domain" description="Gfo/Idh/MocA-like oxidoreductase N-terminal" evidence="1">
    <location>
        <begin position="19"/>
        <end position="141"/>
    </location>
</feature>
<keyword evidence="4" id="KW-1185">Reference proteome</keyword>
<dbReference type="Proteomes" id="UP001383192">
    <property type="component" value="Unassembled WGS sequence"/>
</dbReference>
<dbReference type="GO" id="GO:0000166">
    <property type="term" value="F:nucleotide binding"/>
    <property type="evidence" value="ECO:0007669"/>
    <property type="project" value="InterPro"/>
</dbReference>
<dbReference type="SUPFAM" id="SSF55347">
    <property type="entry name" value="Glyceraldehyde-3-phosphate dehydrogenase-like, C-terminal domain"/>
    <property type="match status" value="1"/>
</dbReference>
<dbReference type="InterPro" id="IPR036291">
    <property type="entry name" value="NAD(P)-bd_dom_sf"/>
</dbReference>
<evidence type="ECO:0000259" key="1">
    <source>
        <dbReference type="Pfam" id="PF01408"/>
    </source>
</evidence>
<evidence type="ECO:0000313" key="4">
    <source>
        <dbReference type="Proteomes" id="UP001383192"/>
    </source>
</evidence>
<dbReference type="AlphaFoldDB" id="A0AAW0BZZ5"/>
<comment type="caution">
    <text evidence="3">The sequence shown here is derived from an EMBL/GenBank/DDBJ whole genome shotgun (WGS) entry which is preliminary data.</text>
</comment>
<accession>A0AAW0BZZ5</accession>
<dbReference type="SUPFAM" id="SSF51735">
    <property type="entry name" value="NAD(P)-binding Rossmann-fold domains"/>
    <property type="match status" value="1"/>
</dbReference>
<dbReference type="EMBL" id="JAYKXP010000062">
    <property type="protein sequence ID" value="KAK7032601.1"/>
    <property type="molecule type" value="Genomic_DNA"/>
</dbReference>
<gene>
    <name evidence="3" type="primary">GAL80_7</name>
    <name evidence="3" type="ORF">VNI00_012864</name>
</gene>
<sequence>MSPIRLGFVGLSAQGMWAASTLVPALLEERLSSKYNITAVSTTNPTSANASAQKYSKVVSEAYGKEATLKAYHGSTEHITNDPNVDMVALSIRTPGHVDAALPVLKAKKDLFIEWPAGRHLAGTTEIAEAARASGVRTLVGLQTRQSDYASKSAGLHYAGIRGPKGVSFLQYVHQNSNGASMVDIDGGHLIDTLQYIFGPIASVTAHLVNQYPTVQIYDSLDSGNPVGSPIPSDDIHQIVFGGQFANKDETVLSVNLRNVPAKNSAGLFWIIDGEKGAIRIEADAEAGFTVIGAKPDVWLNGEKLDVEKDSYKQRVTRYFNSFADGKEGEYATIEDALKTKKVIDALFRSSREGKRIEM</sequence>
<reference evidence="3 4" key="1">
    <citation type="submission" date="2024-01" db="EMBL/GenBank/DDBJ databases">
        <title>A draft genome for a cacao thread blight-causing isolate of Paramarasmius palmivorus.</title>
        <authorList>
            <person name="Baruah I.K."/>
            <person name="Bukari Y."/>
            <person name="Amoako-Attah I."/>
            <person name="Meinhardt L.W."/>
            <person name="Bailey B.A."/>
            <person name="Cohen S.P."/>
        </authorList>
    </citation>
    <scope>NUCLEOTIDE SEQUENCE [LARGE SCALE GENOMIC DNA]</scope>
    <source>
        <strain evidence="3 4">GH-12</strain>
    </source>
</reference>
<dbReference type="Gene3D" id="3.30.360.10">
    <property type="entry name" value="Dihydrodipicolinate Reductase, domain 2"/>
    <property type="match status" value="1"/>
</dbReference>
<evidence type="ECO:0000259" key="2">
    <source>
        <dbReference type="Pfam" id="PF22685"/>
    </source>
</evidence>
<dbReference type="InterPro" id="IPR000683">
    <property type="entry name" value="Gfo/Idh/MocA-like_OxRdtase_N"/>
</dbReference>
<dbReference type="PANTHER" id="PTHR43708:SF1">
    <property type="entry name" value="GALACTOSE_LACTOSE METABOLISM REGULATORY PROTEIN GAL80"/>
    <property type="match status" value="1"/>
</dbReference>